<gene>
    <name evidence="1" type="ORF">SAMN05660236_5802</name>
</gene>
<dbReference type="RefSeq" id="WP_079690300.1">
    <property type="nucleotide sequence ID" value="NZ_FUZU01000005.1"/>
</dbReference>
<accession>A0A1T5MLZ7</accession>
<dbReference type="AlphaFoldDB" id="A0A1T5MLZ7"/>
<reference evidence="1 2" key="1">
    <citation type="submission" date="2017-02" db="EMBL/GenBank/DDBJ databases">
        <authorList>
            <person name="Peterson S.W."/>
        </authorList>
    </citation>
    <scope>NUCLEOTIDE SEQUENCE [LARGE SCALE GENOMIC DNA]</scope>
    <source>
        <strain evidence="1 2">DSM 25262</strain>
    </source>
</reference>
<proteinExistence type="predicted"/>
<organism evidence="1 2">
    <name type="scientific">Ohtaekwangia koreensis</name>
    <dbReference type="NCBI Taxonomy" id="688867"/>
    <lineage>
        <taxon>Bacteria</taxon>
        <taxon>Pseudomonadati</taxon>
        <taxon>Bacteroidota</taxon>
        <taxon>Cytophagia</taxon>
        <taxon>Cytophagales</taxon>
        <taxon>Fulvivirgaceae</taxon>
        <taxon>Ohtaekwangia</taxon>
    </lineage>
</organism>
<protein>
    <submittedName>
        <fullName evidence="1">Uncharacterized protein</fullName>
    </submittedName>
</protein>
<evidence type="ECO:0000313" key="2">
    <source>
        <dbReference type="Proteomes" id="UP000190961"/>
    </source>
</evidence>
<sequence>MRILFLFLIQFYSQEASNTTIIINETPLNDISSPVEDALVPSIIWQVGEEDEYENSKGQNSSVALPRLDHGGYHGRFASAKNQFARIIRKYIVYLNLRT</sequence>
<evidence type="ECO:0000313" key="1">
    <source>
        <dbReference type="EMBL" id="SKC89242.1"/>
    </source>
</evidence>
<dbReference type="Proteomes" id="UP000190961">
    <property type="component" value="Unassembled WGS sequence"/>
</dbReference>
<dbReference type="EMBL" id="FUZU01000005">
    <property type="protein sequence ID" value="SKC89242.1"/>
    <property type="molecule type" value="Genomic_DNA"/>
</dbReference>
<name>A0A1T5MLZ7_9BACT</name>
<keyword evidence="2" id="KW-1185">Reference proteome</keyword>